<dbReference type="GO" id="GO:0030695">
    <property type="term" value="F:GTPase regulator activity"/>
    <property type="evidence" value="ECO:0007669"/>
    <property type="project" value="UniProtKB-ARBA"/>
</dbReference>
<feature type="region of interest" description="Disordered" evidence="4">
    <location>
        <begin position="1912"/>
        <end position="1944"/>
    </location>
</feature>
<name>A0AAD5YLL6_9APHY</name>
<feature type="compositionally biased region" description="Basic and acidic residues" evidence="4">
    <location>
        <begin position="1486"/>
        <end position="1497"/>
    </location>
</feature>
<evidence type="ECO:0000256" key="1">
    <source>
        <dbReference type="ARBA" id="ARBA00022723"/>
    </source>
</evidence>
<feature type="compositionally biased region" description="Polar residues" evidence="4">
    <location>
        <begin position="1256"/>
        <end position="1269"/>
    </location>
</feature>
<feature type="compositionally biased region" description="Basic and acidic residues" evidence="4">
    <location>
        <begin position="1636"/>
        <end position="1647"/>
    </location>
</feature>
<protein>
    <recommendedName>
        <fullName evidence="5">LIM zinc-binding domain-containing protein</fullName>
    </recommendedName>
</protein>
<keyword evidence="1 3" id="KW-0479">Metal-binding</keyword>
<dbReference type="PROSITE" id="PS00478">
    <property type="entry name" value="LIM_DOMAIN_1"/>
    <property type="match status" value="1"/>
</dbReference>
<accession>A0AAD5YLL6</accession>
<evidence type="ECO:0000259" key="5">
    <source>
        <dbReference type="PROSITE" id="PS50023"/>
    </source>
</evidence>
<feature type="compositionally biased region" description="Polar residues" evidence="4">
    <location>
        <begin position="806"/>
        <end position="828"/>
    </location>
</feature>
<reference evidence="6" key="1">
    <citation type="submission" date="2022-07" db="EMBL/GenBank/DDBJ databases">
        <title>Genome Sequence of Physisporinus lineatus.</title>
        <authorList>
            <person name="Buettner E."/>
        </authorList>
    </citation>
    <scope>NUCLEOTIDE SEQUENCE</scope>
    <source>
        <strain evidence="6">VT162</strain>
    </source>
</reference>
<feature type="region of interest" description="Disordered" evidence="4">
    <location>
        <begin position="1724"/>
        <end position="1776"/>
    </location>
</feature>
<keyword evidence="2 3" id="KW-0862">Zinc</keyword>
<feature type="region of interest" description="Disordered" evidence="4">
    <location>
        <begin position="1026"/>
        <end position="1355"/>
    </location>
</feature>
<feature type="compositionally biased region" description="Low complexity" evidence="4">
    <location>
        <begin position="1279"/>
        <end position="1298"/>
    </location>
</feature>
<feature type="compositionally biased region" description="Polar residues" evidence="4">
    <location>
        <begin position="1648"/>
        <end position="1663"/>
    </location>
</feature>
<dbReference type="SMART" id="SM00132">
    <property type="entry name" value="LIM"/>
    <property type="match status" value="2"/>
</dbReference>
<evidence type="ECO:0000313" key="6">
    <source>
        <dbReference type="EMBL" id="KAJ3488467.1"/>
    </source>
</evidence>
<sequence length="1978" mass="217169">MQSDSETEPESDVPSESQGNLESASSGWFMHQDPIWNEPVEDTHATERLRVVEEAVIQLLGLTAPELEIDHDKQGHAQQLSNIVTSYLDSMLHGHHADDHIESMVSPCLELVAVFNTGCRTPGTYTGVLEGYRRGTSLRATLQLPGSVPLNLFYNFPSILSSDRSSPAAIRLAMRLLFAAYVMGFNEQKSYLTIIPHLQNYIRRSSLRLSCASVDADHLPQEDRLTLAMAISLFSFLDTASPTQPVFRPHTLGNLLFLLKEVFRLNEASTSGVNFPKGETDVAQTIIYNAVVPWAWSIWCDDRVADIGVVDHITSGYLLSLESDDMEQFWNHRLESDALRDPAGAVRVMLVGLSPIPADEIICSPRLTPTENPQATWALLRIVVENPGALQGYFLELTRILYSVFGLLQCKTHQQYELIDNILGFLAHVPEVTRRSAMSLVRTNDHIGICFRVEERICQLSRDVALVCKEMSAVPLDPGAEIYVSLRQLMQFLTLLLVNRVEGCFHRQSLASILFNLLDWIKAAPLDSFVVKHILQIFLIVLSVLENLSPIEDFNKPWTDETIWSLFGRGLPTSLSLACRFYAFCAPLLLSPTWVDRLAAVSTYIIPTAMDATCKPINHIEAWDYLRDVLLLILNRQFIDLEEPLALLVVPDIYCALLAILLHADARVGRLIRMSPWTVTLQISLRRLCIATPSNQYEVVLREKLMPYSSDLLSLVWVILPDIKERPGDHTQDKFYFVDLEEPFLRCFGMLDPLSRDARCGDIVVGVKCKCGGSSVAPVVKWSQGEDEKKQDRWSKTYMTREISPTRDSYSNSDSSLPNTPLKSSPTGSGVAKRFPRPQSGTTSIESQLSSRVSAHIASATSRRPPSPLKHSTSASEDSNAEEGILPNFDGTELAKVYGSVLQPKETLDSFNCAICLTPFPPDATIYPDPSTLSSSGVAMSSTGTQFLCRSCFTVCGGSKGDCPSCHRPVLILKSEGGFVEAGGAVWHKKCFCCDGCLKNIGDNPMVDLLGRPSCAECFDTCLKRPSKDSHSTPTRNSGNRSNLGGSKRTSSSREASPALEELEQRLGILRTRDPTPTTDERNKRPGTGTKSKDPQRSPITSRYNPSSVESSPTLDRLAARARANSAASYGSPSAVRQTTSSPSNRILSRYKSPEPESSADEASPLRARRSYSRLTTPDPDDGSPGLRRAYTRFEDSDATTSSTTSRQPTEAAIEEMKRRFLNQASPSPSPSAKLPSTVSPQRRRSRSRSKPRISDTSPTVTTNTPRSTPQRDKERRSSTTPRLRTSLSTSSLRSALRPQTTGETDFVLRPEPTGESTAPLVRDKTGTTEFSVRRDTTGDTSYLPRQATGNTDYLPSVKPLNIRRQHTGGTEANIQPQKTGETLVFQRTGETEYQLVRQPTGEIDVATHITGQTLYPHRTGDSEGPVRRHRTGETPIQPQRTGDTTYTHLTSDAEPPVRRQRTGEKRVSIQHTGEGERSSRRKRHGESEVRRQRTGETDIGGAVRRHRTGETEERIQMTGVTDYSLRRDRNGDAEVESLLGTIQPEVPDLIDLRSADLTPPRPANVASKIPLPVRSSTSRVSDHGIRVLDSSTSLRRGYDPPVPVTPDLASDMSDTMSTRSSGPTTPPSVSPPSRRSRDSFGSEKRSSLGSQYTGVNDSTPTSRSKKSFGSIDIPDQLPADTRCNVCGDAFEEREGGHAVFVRGEEGACHVKCAPPEKITLRQQPIVAPKLPRYTPSPSSRSSPSTVTATFYSSSRYERPPPSAPATSTPFASPQPRFGGSSACPGCHKAVLPMDRGIVPGPQATKWHGDCLSCGGREAKGRRKQEGVPGCGKKLDSAAKTDIEGRVWCRECMLLLPASLRQGSPVRSPVAPVSTGNRGPFGINPQGTGTTTLARQFTGLAINDAALMRQLTGGGLSPTRQLSSSPTKLYDGPRPGRQYPRPKSVTGVRNINGEGRGMFLVRQLTGGNSSFSGNDYGL</sequence>
<keyword evidence="7" id="KW-1185">Reference proteome</keyword>
<keyword evidence="3" id="KW-0440">LIM domain</keyword>
<feature type="compositionally biased region" description="Basic residues" evidence="4">
    <location>
        <begin position="1242"/>
        <end position="1252"/>
    </location>
</feature>
<feature type="compositionally biased region" description="Basic and acidic residues" evidence="4">
    <location>
        <begin position="1456"/>
        <end position="1479"/>
    </location>
</feature>
<proteinExistence type="predicted"/>
<evidence type="ECO:0000256" key="4">
    <source>
        <dbReference type="SAM" id="MobiDB-lite"/>
    </source>
</evidence>
<dbReference type="GO" id="GO:0046872">
    <property type="term" value="F:metal ion binding"/>
    <property type="evidence" value="ECO:0007669"/>
    <property type="project" value="UniProtKB-KW"/>
</dbReference>
<feature type="compositionally biased region" description="Polar residues" evidence="4">
    <location>
        <begin position="1131"/>
        <end position="1147"/>
    </location>
</feature>
<feature type="compositionally biased region" description="Polar residues" evidence="4">
    <location>
        <begin position="1918"/>
        <end position="1927"/>
    </location>
</feature>
<feature type="compositionally biased region" description="Low complexity" evidence="4">
    <location>
        <begin position="1765"/>
        <end position="1776"/>
    </location>
</feature>
<feature type="compositionally biased region" description="Polar residues" evidence="4">
    <location>
        <begin position="839"/>
        <end position="878"/>
    </location>
</feature>
<evidence type="ECO:0000256" key="2">
    <source>
        <dbReference type="ARBA" id="ARBA00022833"/>
    </source>
</evidence>
<dbReference type="Gene3D" id="2.10.110.10">
    <property type="entry name" value="Cysteine Rich Protein"/>
    <property type="match status" value="2"/>
</dbReference>
<feature type="region of interest" description="Disordered" evidence="4">
    <location>
        <begin position="1"/>
        <end position="24"/>
    </location>
</feature>
<feature type="region of interest" description="Disordered" evidence="4">
    <location>
        <begin position="1863"/>
        <end position="1885"/>
    </location>
</feature>
<feature type="compositionally biased region" description="Polar residues" evidence="4">
    <location>
        <begin position="1098"/>
        <end position="1114"/>
    </location>
</feature>
<dbReference type="Proteomes" id="UP001212997">
    <property type="component" value="Unassembled WGS sequence"/>
</dbReference>
<evidence type="ECO:0000256" key="3">
    <source>
        <dbReference type="PROSITE-ProRule" id="PRU00125"/>
    </source>
</evidence>
<feature type="compositionally biased region" description="Basic and acidic residues" evidence="4">
    <location>
        <begin position="784"/>
        <end position="795"/>
    </location>
</feature>
<feature type="compositionally biased region" description="Polar residues" evidence="4">
    <location>
        <begin position="1032"/>
        <end position="1055"/>
    </location>
</feature>
<comment type="caution">
    <text evidence="6">The sequence shown here is derived from an EMBL/GenBank/DDBJ whole genome shotgun (WGS) entry which is preliminary data.</text>
</comment>
<dbReference type="EMBL" id="JANAWD010000066">
    <property type="protein sequence ID" value="KAJ3488467.1"/>
    <property type="molecule type" value="Genomic_DNA"/>
</dbReference>
<dbReference type="CDD" id="cd08368">
    <property type="entry name" value="LIM"/>
    <property type="match status" value="1"/>
</dbReference>
<feature type="region of interest" description="Disordered" evidence="4">
    <location>
        <begin position="782"/>
        <end position="886"/>
    </location>
</feature>
<feature type="compositionally biased region" description="Basic and acidic residues" evidence="4">
    <location>
        <begin position="1071"/>
        <end position="1084"/>
    </location>
</feature>
<feature type="compositionally biased region" description="Low complexity" evidence="4">
    <location>
        <begin position="1732"/>
        <end position="1746"/>
    </location>
</feature>
<feature type="region of interest" description="Disordered" evidence="4">
    <location>
        <begin position="1575"/>
        <end position="1680"/>
    </location>
</feature>
<evidence type="ECO:0000313" key="7">
    <source>
        <dbReference type="Proteomes" id="UP001212997"/>
    </source>
</evidence>
<dbReference type="Pfam" id="PF00412">
    <property type="entry name" value="LIM"/>
    <property type="match status" value="1"/>
</dbReference>
<feature type="region of interest" description="Disordered" evidence="4">
    <location>
        <begin position="1415"/>
        <end position="1499"/>
    </location>
</feature>
<dbReference type="InterPro" id="IPR001781">
    <property type="entry name" value="Znf_LIM"/>
</dbReference>
<gene>
    <name evidence="6" type="ORF">NLI96_g2828</name>
</gene>
<organism evidence="6 7">
    <name type="scientific">Meripilus lineatus</name>
    <dbReference type="NCBI Taxonomy" id="2056292"/>
    <lineage>
        <taxon>Eukaryota</taxon>
        <taxon>Fungi</taxon>
        <taxon>Dikarya</taxon>
        <taxon>Basidiomycota</taxon>
        <taxon>Agaricomycotina</taxon>
        <taxon>Agaricomycetes</taxon>
        <taxon>Polyporales</taxon>
        <taxon>Meripilaceae</taxon>
        <taxon>Meripilus</taxon>
    </lineage>
</organism>
<feature type="domain" description="LIM zinc-binding" evidence="5">
    <location>
        <begin position="961"/>
        <end position="1025"/>
    </location>
</feature>
<feature type="compositionally biased region" description="Acidic residues" evidence="4">
    <location>
        <begin position="1"/>
        <end position="13"/>
    </location>
</feature>
<feature type="compositionally biased region" description="Polar residues" evidence="4">
    <location>
        <begin position="1435"/>
        <end position="1451"/>
    </location>
</feature>
<dbReference type="PROSITE" id="PS50023">
    <property type="entry name" value="LIM_DOMAIN_2"/>
    <property type="match status" value="1"/>
</dbReference>
<feature type="compositionally biased region" description="Low complexity" evidence="4">
    <location>
        <begin position="1611"/>
        <end position="1624"/>
    </location>
</feature>
<feature type="compositionally biased region" description="Polar residues" evidence="4">
    <location>
        <begin position="14"/>
        <end position="24"/>
    </location>
</feature>
<feature type="compositionally biased region" description="Basic and acidic residues" evidence="4">
    <location>
        <begin position="1322"/>
        <end position="1338"/>
    </location>
</feature>